<dbReference type="InterPro" id="IPR008906">
    <property type="entry name" value="HATC_C_dom"/>
</dbReference>
<accession>A0A843WMC7</accession>
<dbReference type="AlphaFoldDB" id="A0A843WMC7"/>
<feature type="compositionally biased region" description="Polar residues" evidence="1">
    <location>
        <begin position="1"/>
        <end position="26"/>
    </location>
</feature>
<dbReference type="Proteomes" id="UP000652761">
    <property type="component" value="Unassembled WGS sequence"/>
</dbReference>
<proteinExistence type="predicted"/>
<evidence type="ECO:0000256" key="1">
    <source>
        <dbReference type="SAM" id="MobiDB-lite"/>
    </source>
</evidence>
<reference evidence="3" key="1">
    <citation type="submission" date="2017-07" db="EMBL/GenBank/DDBJ databases">
        <title>Taro Niue Genome Assembly and Annotation.</title>
        <authorList>
            <person name="Atibalentja N."/>
            <person name="Keating K."/>
            <person name="Fields C.J."/>
        </authorList>
    </citation>
    <scope>NUCLEOTIDE SEQUENCE</scope>
    <source>
        <strain evidence="3">Niue_2</strain>
        <tissue evidence="3">Leaf</tissue>
    </source>
</reference>
<dbReference type="PANTHER" id="PTHR23272">
    <property type="entry name" value="BED FINGER-RELATED"/>
    <property type="match status" value="1"/>
</dbReference>
<name>A0A843WMC7_COLES</name>
<organism evidence="3 4">
    <name type="scientific">Colocasia esculenta</name>
    <name type="common">Wild taro</name>
    <name type="synonym">Arum esculentum</name>
    <dbReference type="NCBI Taxonomy" id="4460"/>
    <lineage>
        <taxon>Eukaryota</taxon>
        <taxon>Viridiplantae</taxon>
        <taxon>Streptophyta</taxon>
        <taxon>Embryophyta</taxon>
        <taxon>Tracheophyta</taxon>
        <taxon>Spermatophyta</taxon>
        <taxon>Magnoliopsida</taxon>
        <taxon>Liliopsida</taxon>
        <taxon>Araceae</taxon>
        <taxon>Aroideae</taxon>
        <taxon>Colocasieae</taxon>
        <taxon>Colocasia</taxon>
    </lineage>
</organism>
<dbReference type="EMBL" id="NMUH01003455">
    <property type="protein sequence ID" value="MQM05665.1"/>
    <property type="molecule type" value="Genomic_DNA"/>
</dbReference>
<keyword evidence="4" id="KW-1185">Reference proteome</keyword>
<dbReference type="Pfam" id="PF05699">
    <property type="entry name" value="Dimer_Tnp_hAT"/>
    <property type="match status" value="1"/>
</dbReference>
<dbReference type="InterPro" id="IPR012337">
    <property type="entry name" value="RNaseH-like_sf"/>
</dbReference>
<protein>
    <recommendedName>
        <fullName evidence="2">HAT C-terminal dimerisation domain-containing protein</fullName>
    </recommendedName>
</protein>
<dbReference type="SUPFAM" id="SSF53098">
    <property type="entry name" value="Ribonuclease H-like"/>
    <property type="match status" value="1"/>
</dbReference>
<feature type="domain" description="HAT C-terminal dimerisation" evidence="2">
    <location>
        <begin position="117"/>
        <end position="200"/>
    </location>
</feature>
<sequence length="234" mass="26658">MSQVNDNANNTENESLVAENANNTTKSSDDVVETERSSSVQIYGLQCASFVSEVTEAIHVIFIEYKEQYNQNIANQASQESREGDAPCDEEILADNEFLSRYNQFLSQQNLQESKSELERYLDESVVPLNQKSFDILKWWSDNSLVYPTLSKIARDYLAIPASTVASKAAFSNGGRVLDQYRSRLTPDIVEVLICYEDWLREEDHIQGDGERKKMEVACDPIIHMHSLQEVKDM</sequence>
<evidence type="ECO:0000313" key="3">
    <source>
        <dbReference type="EMBL" id="MQM05665.1"/>
    </source>
</evidence>
<dbReference type="GO" id="GO:0046983">
    <property type="term" value="F:protein dimerization activity"/>
    <property type="evidence" value="ECO:0007669"/>
    <property type="project" value="InterPro"/>
</dbReference>
<dbReference type="PANTHER" id="PTHR23272:SF161">
    <property type="entry name" value="ZINC FINGER BED DOMAIN-CONTAINING PROTEIN RICESLEEPER 1-LIKE"/>
    <property type="match status" value="1"/>
</dbReference>
<evidence type="ECO:0000313" key="4">
    <source>
        <dbReference type="Proteomes" id="UP000652761"/>
    </source>
</evidence>
<dbReference type="OrthoDB" id="1893698at2759"/>
<comment type="caution">
    <text evidence="3">The sequence shown here is derived from an EMBL/GenBank/DDBJ whole genome shotgun (WGS) entry which is preliminary data.</text>
</comment>
<gene>
    <name evidence="3" type="ORF">Taro_038478</name>
</gene>
<feature type="region of interest" description="Disordered" evidence="1">
    <location>
        <begin position="1"/>
        <end position="32"/>
    </location>
</feature>
<evidence type="ECO:0000259" key="2">
    <source>
        <dbReference type="Pfam" id="PF05699"/>
    </source>
</evidence>